<organism evidence="4">
    <name type="scientific">Hydra vulgaris</name>
    <name type="common">Hydra</name>
    <name type="synonym">Hydra attenuata</name>
    <dbReference type="NCBI Taxonomy" id="6087"/>
    <lineage>
        <taxon>Eukaryota</taxon>
        <taxon>Metazoa</taxon>
        <taxon>Cnidaria</taxon>
        <taxon>Hydrozoa</taxon>
        <taxon>Hydroidolina</taxon>
        <taxon>Anthoathecata</taxon>
        <taxon>Aplanulata</taxon>
        <taxon>Hydridae</taxon>
        <taxon>Hydra</taxon>
    </lineage>
</organism>
<dbReference type="PANTHER" id="PTHR12286:SF5">
    <property type="entry name" value="SACCHAROPINE DEHYDROGENASE-LIKE OXIDOREDUCTASE"/>
    <property type="match status" value="1"/>
</dbReference>
<keyword evidence="2" id="KW-0812">Transmembrane</keyword>
<dbReference type="GO" id="GO:0005739">
    <property type="term" value="C:mitochondrion"/>
    <property type="evidence" value="ECO:0007669"/>
    <property type="project" value="TreeGrafter"/>
</dbReference>
<gene>
    <name evidence="4" type="primary">SCCPDH</name>
</gene>
<sequence>MNIFALTSFFEIFKQKLGSQIQVMSERPYDIAVYGASGYTGKYVAAEVVRTCQGKKIAIAGRSKAKLEKVFDVIEKECGWNTRGEVGIIIADSSNEESIREMCRQSCIVINCVGPFRWYGEQVVKACVDMATNYVDISGEPEYLQMLQLKYHKQAEEKGIHIVGACGFDSVPADVGLELLREKFNGELTAAESYIHLYGPQKGNYGTYLTIIHSVQGRKNLKIQQKAIFKERLRFTGPKLLMRYPGFSKSENRWFIPFLGADPSVVRRTQLYESMNHNQTPIQYGAYFTAPSFLVAFFMILFGLLVWIFTKFSFGIKLLEKYPKIFSFGTFSFEGPSREDLARGGFKMVFHGKGYSEKPTSSAAAGKPDKGLSMQIIGPEIGYIFTSICVVACAKTILDDNLRNRGGVLTAGSAFKGTGLIDRLINRGVKFEIL</sequence>
<feature type="domain" description="Saccharopine dehydrogenase NADP binding" evidence="3">
    <location>
        <begin position="31"/>
        <end position="163"/>
    </location>
</feature>
<evidence type="ECO:0000256" key="1">
    <source>
        <dbReference type="ARBA" id="ARBA00038048"/>
    </source>
</evidence>
<keyword evidence="2" id="KW-0472">Membrane</keyword>
<evidence type="ECO:0000259" key="3">
    <source>
        <dbReference type="Pfam" id="PF03435"/>
    </source>
</evidence>
<name>T2M985_HYDVU</name>
<dbReference type="OMA" id="KRPVQMH"/>
<comment type="similarity">
    <text evidence="1">Belongs to the saccharopine dehydrogenase family.</text>
</comment>
<dbReference type="FunFam" id="3.40.50.720:FF:000178">
    <property type="entry name" value="Saccharopine dehydrogenase-like oxidoreductase"/>
    <property type="match status" value="1"/>
</dbReference>
<dbReference type="EMBL" id="HAAD01002437">
    <property type="protein sequence ID" value="CDG68669.1"/>
    <property type="molecule type" value="mRNA"/>
</dbReference>
<keyword evidence="2" id="KW-1133">Transmembrane helix</keyword>
<accession>T2M985</accession>
<dbReference type="Gene3D" id="3.40.50.720">
    <property type="entry name" value="NAD(P)-binding Rossmann-like Domain"/>
    <property type="match status" value="1"/>
</dbReference>
<dbReference type="GO" id="GO:0009247">
    <property type="term" value="P:glycolipid biosynthetic process"/>
    <property type="evidence" value="ECO:0007669"/>
    <property type="project" value="TreeGrafter"/>
</dbReference>
<dbReference type="GO" id="GO:0005886">
    <property type="term" value="C:plasma membrane"/>
    <property type="evidence" value="ECO:0007669"/>
    <property type="project" value="TreeGrafter"/>
</dbReference>
<dbReference type="InterPro" id="IPR036291">
    <property type="entry name" value="NAD(P)-bd_dom_sf"/>
</dbReference>
<dbReference type="SUPFAM" id="SSF51735">
    <property type="entry name" value="NAD(P)-binding Rossmann-fold domains"/>
    <property type="match status" value="1"/>
</dbReference>
<feature type="transmembrane region" description="Helical" evidence="2">
    <location>
        <begin position="284"/>
        <end position="309"/>
    </location>
</feature>
<evidence type="ECO:0000256" key="2">
    <source>
        <dbReference type="SAM" id="Phobius"/>
    </source>
</evidence>
<dbReference type="InterPro" id="IPR005097">
    <property type="entry name" value="Sacchrp_dh_NADP-bd"/>
</dbReference>
<dbReference type="GO" id="GO:0005811">
    <property type="term" value="C:lipid droplet"/>
    <property type="evidence" value="ECO:0007669"/>
    <property type="project" value="TreeGrafter"/>
</dbReference>
<dbReference type="OrthoDB" id="10268090at2759"/>
<evidence type="ECO:0000313" key="4">
    <source>
        <dbReference type="EMBL" id="CDG68669.1"/>
    </source>
</evidence>
<dbReference type="AlphaFoldDB" id="T2M985"/>
<dbReference type="InterPro" id="IPR051276">
    <property type="entry name" value="Saccharopine_DH-like_oxidrdct"/>
</dbReference>
<reference evidence="4" key="1">
    <citation type="journal article" date="2013" name="Genome Biol. Evol.">
        <title>Punctuated emergences of genetic and phenotypic innovations in eumetazoan, bilaterian, euteleostome, and hominidae ancestors.</title>
        <authorList>
            <person name="Wenger Y."/>
            <person name="Galliot B."/>
        </authorList>
    </citation>
    <scope>NUCLEOTIDE SEQUENCE</scope>
    <source>
        <tissue evidence="4">Whole animals</tissue>
    </source>
</reference>
<proteinExistence type="evidence at transcript level"/>
<dbReference type="Pfam" id="PF03435">
    <property type="entry name" value="Sacchrp_dh_NADP"/>
    <property type="match status" value="1"/>
</dbReference>
<protein>
    <submittedName>
        <fullName evidence="4">Probable saccharopine dehydrogenase</fullName>
    </submittedName>
</protein>
<dbReference type="PANTHER" id="PTHR12286">
    <property type="entry name" value="SACCHAROPINE DEHYDROGENASE-LIKE OXIDOREDUCTASE"/>
    <property type="match status" value="1"/>
</dbReference>